<dbReference type="PANTHER" id="PTHR33332">
    <property type="entry name" value="REVERSE TRANSCRIPTASE DOMAIN-CONTAINING PROTEIN"/>
    <property type="match status" value="1"/>
</dbReference>
<evidence type="ECO:0000259" key="1">
    <source>
        <dbReference type="Pfam" id="PF00078"/>
    </source>
</evidence>
<evidence type="ECO:0000313" key="2">
    <source>
        <dbReference type="EMBL" id="KAK4814877.1"/>
    </source>
</evidence>
<accession>A0AAN7RS26</accession>
<name>A0AAN7RS26_MYCAM</name>
<reference evidence="2 3" key="1">
    <citation type="journal article" date="2023" name="J. Hered.">
        <title>Chromosome-level genome of the wood stork (Mycteria americana) provides insight into avian chromosome evolution.</title>
        <authorList>
            <person name="Flamio R. Jr."/>
            <person name="Ramstad K.M."/>
        </authorList>
    </citation>
    <scope>NUCLEOTIDE SEQUENCE [LARGE SCALE GENOMIC DNA]</scope>
    <source>
        <strain evidence="2">JAX WOST 10</strain>
    </source>
</reference>
<proteinExistence type="predicted"/>
<feature type="non-terminal residue" evidence="2">
    <location>
        <position position="793"/>
    </location>
</feature>
<gene>
    <name evidence="2" type="ORF">QYF61_027906</name>
</gene>
<sequence length="793" mass="89076">MLGRIPPSQEVSWTVCRKERFGCQDLWQRADGDKAREAAIVIAAVVWRERQLRLSQYQRKALRHLLVASGGKRLDDMQLTSVVLEDFQATAYKLALYPLKGATCQQCAQVAKKANSILACVRNSMASRTRAVIVPLYSALVRPHLECCVQCWAPHSKRDIEGLERVQRRATELGKGLEHKADGERLRDLGLFSLEKRRLRGDLIALYNCLKGGCREVTSDRMRGNGLKLHQGRFRLDIGKNVFTERVVQHWNRLPRGVVESPSLGVLKSRVDVVLRDRLNAVQGTGLNPHQSMDPHEIHHPRVLREVADIEGKCHAHLHKEHPGNYGPISLTSVPGKVMEQVCLETTASQMKQVIGKRQCRFTKGKSYQTDLVTFYNKVTLSVDMRRAVDVVYLAFSKFPPGKVQTGWVGNWLTGHAQRVVISAFYSGWHHITSGVPWGSILGPTLLNIFINDLDDVIENTFPKFADDTKVGGEVDTSEGRAILQRDLDGLEEWPSKNCMKFNKDKCKVLHLGRHNQRAPYRLGSGPGVLVDTKLCMSQQCAAAARKANQILRCICWGITSRDRDMIIPLDSVLVGHHLEYCVQFWSPQFKMWADWRGREGSGGPYHSFPVLKGHLQRRQRFVLHKERTRGNSENNQSLELPPQGCGEVPIAGGFQDATEQGSVLGPVLFNFFIRDLDEGTERTVSKFTGVPTTPRSFVSLDGCAAVHRELSRLENWADRNLMKFNKMKSRYTLGAGSLESSFVEKDLGIPVSNKLTVSQQCVLAVKASSNLGCIRRSVASRSRAVILPFCWH</sequence>
<dbReference type="Proteomes" id="UP001333110">
    <property type="component" value="Unassembled WGS sequence"/>
</dbReference>
<evidence type="ECO:0000313" key="3">
    <source>
        <dbReference type="Proteomes" id="UP001333110"/>
    </source>
</evidence>
<feature type="domain" description="Reverse transcriptase" evidence="1">
    <location>
        <begin position="319"/>
        <end position="511"/>
    </location>
</feature>
<dbReference type="EMBL" id="JAUNZN010000011">
    <property type="protein sequence ID" value="KAK4814877.1"/>
    <property type="molecule type" value="Genomic_DNA"/>
</dbReference>
<comment type="caution">
    <text evidence="2">The sequence shown here is derived from an EMBL/GenBank/DDBJ whole genome shotgun (WGS) entry which is preliminary data.</text>
</comment>
<dbReference type="AlphaFoldDB" id="A0AAN7RS26"/>
<protein>
    <recommendedName>
        <fullName evidence="1">Reverse transcriptase domain-containing protein</fullName>
    </recommendedName>
</protein>
<keyword evidence="3" id="KW-1185">Reference proteome</keyword>
<organism evidence="2 3">
    <name type="scientific">Mycteria americana</name>
    <name type="common">Wood stork</name>
    <dbReference type="NCBI Taxonomy" id="33587"/>
    <lineage>
        <taxon>Eukaryota</taxon>
        <taxon>Metazoa</taxon>
        <taxon>Chordata</taxon>
        <taxon>Craniata</taxon>
        <taxon>Vertebrata</taxon>
        <taxon>Euteleostomi</taxon>
        <taxon>Archelosauria</taxon>
        <taxon>Archosauria</taxon>
        <taxon>Dinosauria</taxon>
        <taxon>Saurischia</taxon>
        <taxon>Theropoda</taxon>
        <taxon>Coelurosauria</taxon>
        <taxon>Aves</taxon>
        <taxon>Neognathae</taxon>
        <taxon>Neoaves</taxon>
        <taxon>Aequornithes</taxon>
        <taxon>Ciconiiformes</taxon>
        <taxon>Ciconiidae</taxon>
        <taxon>Mycteria</taxon>
    </lineage>
</organism>
<dbReference type="Pfam" id="PF00078">
    <property type="entry name" value="RVT_1"/>
    <property type="match status" value="1"/>
</dbReference>
<dbReference type="InterPro" id="IPR000477">
    <property type="entry name" value="RT_dom"/>
</dbReference>